<name>A0A5N6KRF9_9ROSI</name>
<keyword evidence="2" id="KW-0813">Transport</keyword>
<dbReference type="OrthoDB" id="10250282at2759"/>
<feature type="region of interest" description="Disordered" evidence="7">
    <location>
        <begin position="444"/>
        <end position="519"/>
    </location>
</feature>
<dbReference type="InterPro" id="IPR036259">
    <property type="entry name" value="MFS_trans_sf"/>
</dbReference>
<keyword evidence="10" id="KW-1185">Reference proteome</keyword>
<keyword evidence="6 8" id="KW-0472">Membrane</keyword>
<evidence type="ECO:0000313" key="9">
    <source>
        <dbReference type="EMBL" id="KAB8339108.1"/>
    </source>
</evidence>
<feature type="region of interest" description="Disordered" evidence="7">
    <location>
        <begin position="368"/>
        <end position="389"/>
    </location>
</feature>
<evidence type="ECO:0000256" key="2">
    <source>
        <dbReference type="ARBA" id="ARBA00022448"/>
    </source>
</evidence>
<gene>
    <name evidence="9" type="ORF">FH972_022044</name>
</gene>
<sequence>MPTYSSSTLNASAASKNSSDFDCDFRERAKVLLDHSDSADPSLRPSSKARLGEPSSHGITIRPIASTQESYNTSHRSEMSIELSSLSPSKNLKTPARPGTPLESAVSSCKTSSAVGHSTPGSSPPVVGGVKISVTRKSRLPWLDGTRQSVPRATTMPMPGAFVDATAAAANDRSRSSISSSLRHSPVLPQERPLPLLPLDIPTLQSRAASGIEPPEQPILKGIPIRTTPVTVPPLRIPTRSFTAQLEYAASPASSFSEPMHDGMPISRKVLEQDDGHVQLNGSTKARVKGILKQPTRSFGRHPSLPRDPFDVSIQRLDHLMGEASHLAQDAAERGNADDLYGILESANAAANNASALKDTHTDVLNNRLSDSDHTSTYSSISSSSDSGNSKFTAPQLFFRQLSPQRRASTPMFRLPGETITRDWAYASGTLACDANEIRRRRKSLPDEAMLTPSPMDTADTESRRSLLSHASSMGQSMLKRGSRQPMGFEGPDSPFDNSPRTDVHGPRYTEQDPKPLPSWGADKFNEKDYVNTDALKSQRHVTLKEGQRWSIHHHRRQPIARNWSTQRKRLTAVVTCLNTALIGMIIGIYAGEVPAIQFKLTDQHHYVNVGNVLLYLGMMLSTFFFWPLPLLHGRKPYTVTALAVVLPLHFPQALMVMETRDPNLVRYRVGLLVPRALIGFALGFVHINLFSTLLDLFGASLQSENPHGEVVIVEDVRRHGGGMGLWLGGWSFCFIGSLAVGFFVGAEIISGLDVSWGFYISVILVAVMLLLNVMTPETRRSPHRRTMREVQMTNMNVERRVGRGEVKIHISGEGPMNWREEVLAGIQLSLKMFDQVGFFLMSSYLGWVYAQVWLIIVLLGNLLSTEYRWRPEYIGLGSTAMAVGAALAIPLSRANLFSRSRDHGPRTDSMTFQPRLTWTSHLVRRTAFMTILPLAGLAYTLGSAGRNVNYMVPIAFSGLVGFVSNLAVAECHGIIMETFDTSDLQPGVNSRHRLQSLAVSDQRRRTSYSSYPRVSAGLAVTHSLGFGLAAAATGVSGALTRAVGAQKATGIVASILAVFTVLLTLALLRYKSVQVIPNELFGSGFGSGDNERRGSAASTKSWRAVIIGNPSGAAARVEVMMSWRKTRIMNVTTGLNATHVDGVPAPGSIGGCPFAGCRSPRGRGEGGVVAAVWRPGPPKWTLRVPPTPPPGGPFVTDHPVPRVSYLTARCCALAASVGRFRPYAFHTLGSNRVHCCFKSNTHLLLLSLDLRCKAATRHSRLLRRAFTYPCPLAQPCALPEHPWPPLAPLPDRLARRFASIATLPRLASLHLFPHRRRHRQTLVNRWILPLPRSLLTVSAVLSVLEHPPTLLHSHHRHRRSVRSGV</sequence>
<feature type="transmembrane region" description="Helical" evidence="8">
    <location>
        <begin position="611"/>
        <end position="631"/>
    </location>
</feature>
<keyword evidence="4 8" id="KW-0812">Transmembrane</keyword>
<feature type="compositionally biased region" description="Low complexity" evidence="7">
    <location>
        <begin position="375"/>
        <end position="389"/>
    </location>
</feature>
<keyword evidence="3" id="KW-1003">Cell membrane</keyword>
<reference evidence="9 10" key="1">
    <citation type="submission" date="2019-06" db="EMBL/GenBank/DDBJ databases">
        <title>A chromosomal-level reference genome of Carpinus fangiana (Coryloideae, Betulaceae).</title>
        <authorList>
            <person name="Yang X."/>
            <person name="Wang Z."/>
            <person name="Zhang L."/>
            <person name="Hao G."/>
            <person name="Liu J."/>
            <person name="Yang Y."/>
        </authorList>
    </citation>
    <scope>NUCLEOTIDE SEQUENCE [LARGE SCALE GENOMIC DNA]</scope>
    <source>
        <strain evidence="9">Cfa_2016G</strain>
        <tissue evidence="9">Leaf</tissue>
    </source>
</reference>
<feature type="transmembrane region" description="Helical" evidence="8">
    <location>
        <begin position="757"/>
        <end position="776"/>
    </location>
</feature>
<dbReference type="GO" id="GO:0005886">
    <property type="term" value="C:plasma membrane"/>
    <property type="evidence" value="ECO:0007669"/>
    <property type="project" value="UniProtKB-SubCell"/>
</dbReference>
<dbReference type="GO" id="GO:0022857">
    <property type="term" value="F:transmembrane transporter activity"/>
    <property type="evidence" value="ECO:0007669"/>
    <property type="project" value="TreeGrafter"/>
</dbReference>
<comment type="subcellular location">
    <subcellularLocation>
        <location evidence="1">Cell membrane</location>
        <topology evidence="1">Multi-pass membrane protein</topology>
    </subcellularLocation>
</comment>
<feature type="compositionally biased region" description="Basic and acidic residues" evidence="7">
    <location>
        <begin position="500"/>
        <end position="514"/>
    </location>
</feature>
<comment type="caution">
    <text evidence="9">The sequence shown here is derived from an EMBL/GenBank/DDBJ whole genome shotgun (WGS) entry which is preliminary data.</text>
</comment>
<protein>
    <submittedName>
        <fullName evidence="9">Uncharacterized protein</fullName>
    </submittedName>
</protein>
<evidence type="ECO:0000256" key="7">
    <source>
        <dbReference type="SAM" id="MobiDB-lite"/>
    </source>
</evidence>
<feature type="transmembrane region" description="Helical" evidence="8">
    <location>
        <begin position="949"/>
        <end position="969"/>
    </location>
</feature>
<evidence type="ECO:0000256" key="3">
    <source>
        <dbReference type="ARBA" id="ARBA00022475"/>
    </source>
</evidence>
<evidence type="ECO:0000256" key="1">
    <source>
        <dbReference type="ARBA" id="ARBA00004651"/>
    </source>
</evidence>
<dbReference type="PANTHER" id="PTHR23502:SF186">
    <property type="entry name" value="MAJOR FACILITATOR SUPERFAMILY (MFS) PROFILE DOMAIN-CONTAINING PROTEIN"/>
    <property type="match status" value="1"/>
</dbReference>
<feature type="region of interest" description="Disordered" evidence="7">
    <location>
        <begin position="1"/>
        <end position="20"/>
    </location>
</feature>
<evidence type="ECO:0000256" key="6">
    <source>
        <dbReference type="ARBA" id="ARBA00023136"/>
    </source>
</evidence>
<feature type="transmembrane region" description="Helical" evidence="8">
    <location>
        <begin position="678"/>
        <end position="698"/>
    </location>
</feature>
<feature type="transmembrane region" description="Helical" evidence="8">
    <location>
        <begin position="571"/>
        <end position="591"/>
    </location>
</feature>
<proteinExistence type="predicted"/>
<organism evidence="9 10">
    <name type="scientific">Carpinus fangiana</name>
    <dbReference type="NCBI Taxonomy" id="176857"/>
    <lineage>
        <taxon>Eukaryota</taxon>
        <taxon>Viridiplantae</taxon>
        <taxon>Streptophyta</taxon>
        <taxon>Embryophyta</taxon>
        <taxon>Tracheophyta</taxon>
        <taxon>Spermatophyta</taxon>
        <taxon>Magnoliopsida</taxon>
        <taxon>eudicotyledons</taxon>
        <taxon>Gunneridae</taxon>
        <taxon>Pentapetalae</taxon>
        <taxon>rosids</taxon>
        <taxon>fabids</taxon>
        <taxon>Fagales</taxon>
        <taxon>Betulaceae</taxon>
        <taxon>Carpinus</taxon>
    </lineage>
</organism>
<keyword evidence="5 8" id="KW-1133">Transmembrane helix</keyword>
<feature type="transmembrane region" description="Helical" evidence="8">
    <location>
        <begin position="1015"/>
        <end position="1037"/>
    </location>
</feature>
<dbReference type="Gene3D" id="1.20.1250.20">
    <property type="entry name" value="MFS general substrate transporter like domains"/>
    <property type="match status" value="1"/>
</dbReference>
<feature type="compositionally biased region" description="Polar residues" evidence="7">
    <location>
        <begin position="82"/>
        <end position="92"/>
    </location>
</feature>
<feature type="transmembrane region" description="Helical" evidence="8">
    <location>
        <begin position="1049"/>
        <end position="1069"/>
    </location>
</feature>
<feature type="compositionally biased region" description="Polar residues" evidence="7">
    <location>
        <begin position="65"/>
        <end position="74"/>
    </location>
</feature>
<feature type="transmembrane region" description="Helical" evidence="8">
    <location>
        <begin position="837"/>
        <end position="862"/>
    </location>
</feature>
<evidence type="ECO:0000256" key="5">
    <source>
        <dbReference type="ARBA" id="ARBA00022989"/>
    </source>
</evidence>
<dbReference type="EMBL" id="VIBQ01000010">
    <property type="protein sequence ID" value="KAB8339108.1"/>
    <property type="molecule type" value="Genomic_DNA"/>
</dbReference>
<dbReference type="Proteomes" id="UP000327013">
    <property type="component" value="Unassembled WGS sequence"/>
</dbReference>
<evidence type="ECO:0000313" key="10">
    <source>
        <dbReference type="Proteomes" id="UP000327013"/>
    </source>
</evidence>
<feature type="compositionally biased region" description="Polar residues" evidence="7">
    <location>
        <begin position="105"/>
        <end position="121"/>
    </location>
</feature>
<feature type="transmembrane region" description="Helical" evidence="8">
    <location>
        <begin position="726"/>
        <end position="745"/>
    </location>
</feature>
<dbReference type="PANTHER" id="PTHR23502">
    <property type="entry name" value="MAJOR FACILITATOR SUPERFAMILY"/>
    <property type="match status" value="1"/>
</dbReference>
<dbReference type="SUPFAM" id="SSF103473">
    <property type="entry name" value="MFS general substrate transporter"/>
    <property type="match status" value="1"/>
</dbReference>
<evidence type="ECO:0000256" key="4">
    <source>
        <dbReference type="ARBA" id="ARBA00022692"/>
    </source>
</evidence>
<feature type="region of interest" description="Disordered" evidence="7">
    <location>
        <begin position="33"/>
        <end position="128"/>
    </location>
</feature>
<accession>A0A5N6KRF9</accession>
<evidence type="ECO:0000256" key="8">
    <source>
        <dbReference type="SAM" id="Phobius"/>
    </source>
</evidence>
<feature type="transmembrane region" description="Helical" evidence="8">
    <location>
        <begin position="874"/>
        <end position="892"/>
    </location>
</feature>